<protein>
    <submittedName>
        <fullName evidence="2">Uncharacterized protein</fullName>
    </submittedName>
</protein>
<keyword evidence="1" id="KW-1133">Transmembrane helix</keyword>
<evidence type="ECO:0000313" key="3">
    <source>
        <dbReference type="Proteomes" id="UP000026900"/>
    </source>
</evidence>
<keyword evidence="1" id="KW-0472">Membrane</keyword>
<dbReference type="Proteomes" id="UP000026900">
    <property type="component" value="Segment"/>
</dbReference>
<sequence length="48" mass="5842">MFKTKEEFELEKRQHMVMREMVKCMLLCLVGFPLAFCLLVILKFLQYI</sequence>
<dbReference type="RefSeq" id="YP_009036648.1">
    <property type="nucleotide sequence ID" value="NC_024213.1"/>
</dbReference>
<keyword evidence="1" id="KW-0812">Transmembrane</keyword>
<name>A0A024B1I3_9CAUD</name>
<accession>A0A024B1I3</accession>
<reference evidence="3" key="1">
    <citation type="submission" date="2014-09" db="EMBL/GenBank/DDBJ databases">
        <authorList>
            <person name="Sauder A.B."/>
            <person name="McKenzie Q.R."/>
            <person name="Temple L.M."/>
            <person name="Alexis B.K."/>
            <person name="Al-Atrache Z."/>
            <person name="Lewis L.O."/>
            <person name="Loesser-Casey K.E."/>
            <person name="Mitchell K.J."/>
        </authorList>
    </citation>
    <scope>NUCLEOTIDE SEQUENCE [LARGE SCALE GENOMIC DNA]</scope>
</reference>
<organism evidence="2 3">
    <name type="scientific">Bacillus phage Hakuna</name>
    <dbReference type="NCBI Taxonomy" id="1486659"/>
    <lineage>
        <taxon>Viruses</taxon>
        <taxon>Duplodnaviria</taxon>
        <taxon>Heunggongvirae</taxon>
        <taxon>Uroviricota</taxon>
        <taxon>Caudoviricetes</taxon>
        <taxon>Herelleviridae</taxon>
        <taxon>Bastillevirinae</taxon>
        <taxon>Wphvirus</taxon>
        <taxon>Wphvirus hakuna</taxon>
    </lineage>
</organism>
<evidence type="ECO:0000313" key="2">
    <source>
        <dbReference type="EMBL" id="AHZ10217.1"/>
    </source>
</evidence>
<evidence type="ECO:0000256" key="1">
    <source>
        <dbReference type="SAM" id="Phobius"/>
    </source>
</evidence>
<dbReference type="GeneID" id="19526199"/>
<feature type="transmembrane region" description="Helical" evidence="1">
    <location>
        <begin position="21"/>
        <end position="45"/>
    </location>
</feature>
<dbReference type="EMBL" id="KJ489399">
    <property type="protein sequence ID" value="AHZ10217.1"/>
    <property type="molecule type" value="Genomic_DNA"/>
</dbReference>
<dbReference type="KEGG" id="vg:19526199"/>
<keyword evidence="3" id="KW-1185">Reference proteome</keyword>
<proteinExistence type="predicted"/>